<feature type="region of interest" description="Disordered" evidence="1">
    <location>
        <begin position="165"/>
        <end position="187"/>
    </location>
</feature>
<dbReference type="InterPro" id="IPR033699">
    <property type="entry name" value="POLO_box_Plk4_1"/>
</dbReference>
<dbReference type="OrthoDB" id="408964at2759"/>
<accession>A0A0D2NXN3</accession>
<dbReference type="AlphaFoldDB" id="A0A0D2NXN3"/>
<dbReference type="Proteomes" id="UP000054270">
    <property type="component" value="Unassembled WGS sequence"/>
</dbReference>
<reference evidence="4" key="1">
    <citation type="submission" date="2014-04" db="EMBL/GenBank/DDBJ databases">
        <title>Evolutionary Origins and Diversification of the Mycorrhizal Mutualists.</title>
        <authorList>
            <consortium name="DOE Joint Genome Institute"/>
            <consortium name="Mycorrhizal Genomics Consortium"/>
            <person name="Kohler A."/>
            <person name="Kuo A."/>
            <person name="Nagy L.G."/>
            <person name="Floudas D."/>
            <person name="Copeland A."/>
            <person name="Barry K.W."/>
            <person name="Cichocki N."/>
            <person name="Veneault-Fourrey C."/>
            <person name="LaButti K."/>
            <person name="Lindquist E.A."/>
            <person name="Lipzen A."/>
            <person name="Lundell T."/>
            <person name="Morin E."/>
            <person name="Murat C."/>
            <person name="Riley R."/>
            <person name="Ohm R."/>
            <person name="Sun H."/>
            <person name="Tunlid A."/>
            <person name="Henrissat B."/>
            <person name="Grigoriev I.V."/>
            <person name="Hibbett D.S."/>
            <person name="Martin F."/>
        </authorList>
    </citation>
    <scope>NUCLEOTIDE SEQUENCE [LARGE SCALE GENOMIC DNA]</scope>
    <source>
        <strain evidence="4">FD-334 SS-4</strain>
    </source>
</reference>
<dbReference type="Gene3D" id="3.30.1120.120">
    <property type="match status" value="1"/>
</dbReference>
<sequence length="424" mass="47716">MWVQKFGFLTAKQGLFIALSQIHYASSSVRLLPLKFRSASFVKFMSAFREMLENPPRCGFAVDVWALGCVLRTCIGGTTDDDLSVISESFSRAFPGHQPELRHLIMSMLLHQSDERLKAENIARHNYLLETSWFNTHSLLGTRKGKNKIDNHMLDNFEPFGLQPSQGHLPGSQNNQQKIRTGSDGSTLTTYATNYSKERHVLKDIGNVPLPRFLRSRSTSNLGESVLCESAISGHTVISERQAIPWKLSNDHDTDPHSLEHTVRPGGSTANTSSLVHHVAVSNIPIGTTRPLPIDTRSLSPKLHKLAMGTITILKSRSLLVDFRQNQRRLGLKGDQVIVISNQGTSIMIFHAPHLSVPTCLLEPIHQYNLDNLPSVYWKQYNDAANFVDRLRRKIPFVRSLVYVIISLTLRNRLSCINREQNVP</sequence>
<name>A0A0D2NXN3_HYPSF</name>
<organism evidence="3 4">
    <name type="scientific">Hypholoma sublateritium (strain FD-334 SS-4)</name>
    <dbReference type="NCBI Taxonomy" id="945553"/>
    <lineage>
        <taxon>Eukaryota</taxon>
        <taxon>Fungi</taxon>
        <taxon>Dikarya</taxon>
        <taxon>Basidiomycota</taxon>
        <taxon>Agaricomycotina</taxon>
        <taxon>Agaricomycetes</taxon>
        <taxon>Agaricomycetidae</taxon>
        <taxon>Agaricales</taxon>
        <taxon>Agaricineae</taxon>
        <taxon>Strophariaceae</taxon>
        <taxon>Hypholoma</taxon>
    </lineage>
</organism>
<evidence type="ECO:0000256" key="1">
    <source>
        <dbReference type="SAM" id="MobiDB-lite"/>
    </source>
</evidence>
<dbReference type="Pfam" id="PF18190">
    <property type="entry name" value="Plk4_PB1"/>
    <property type="match status" value="1"/>
</dbReference>
<feature type="domain" description="Cryptic POLO box 1 (CPB1)" evidence="2">
    <location>
        <begin position="286"/>
        <end position="394"/>
    </location>
</feature>
<keyword evidence="4" id="KW-1185">Reference proteome</keyword>
<dbReference type="InterPro" id="IPR011009">
    <property type="entry name" value="Kinase-like_dom_sf"/>
</dbReference>
<dbReference type="Gene3D" id="1.10.510.10">
    <property type="entry name" value="Transferase(Phosphotransferase) domain 1"/>
    <property type="match status" value="1"/>
</dbReference>
<dbReference type="SUPFAM" id="SSF56112">
    <property type="entry name" value="Protein kinase-like (PK-like)"/>
    <property type="match status" value="1"/>
</dbReference>
<dbReference type="EMBL" id="KN817560">
    <property type="protein sequence ID" value="KJA21221.1"/>
    <property type="molecule type" value="Genomic_DNA"/>
</dbReference>
<gene>
    <name evidence="3" type="ORF">HYPSUDRAFT_67963</name>
</gene>
<evidence type="ECO:0000313" key="3">
    <source>
        <dbReference type="EMBL" id="KJA21221.1"/>
    </source>
</evidence>
<dbReference type="InterPro" id="IPR046437">
    <property type="entry name" value="Ser_Thr-PK_POLO_box_1_sf"/>
</dbReference>
<proteinExistence type="predicted"/>
<evidence type="ECO:0000313" key="4">
    <source>
        <dbReference type="Proteomes" id="UP000054270"/>
    </source>
</evidence>
<dbReference type="PROSITE" id="PS51984">
    <property type="entry name" value="CPB1"/>
    <property type="match status" value="1"/>
</dbReference>
<dbReference type="STRING" id="945553.A0A0D2NXN3"/>
<evidence type="ECO:0000259" key="2">
    <source>
        <dbReference type="PROSITE" id="PS51984"/>
    </source>
</evidence>
<protein>
    <recommendedName>
        <fullName evidence="2">Cryptic POLO box 1 (CPB1) domain-containing protein</fullName>
    </recommendedName>
</protein>